<reference evidence="1" key="2">
    <citation type="submission" date="2014-05" db="EMBL/GenBank/DDBJ databases">
        <title>The genome and life-stage specific transcriptomes of Globodera pallida elucidate key aspects of plant parasitism by a cyst nematode.</title>
        <authorList>
            <person name="Cotton J.A."/>
            <person name="Lilley C.J."/>
            <person name="Jones L.M."/>
            <person name="Kikuchi T."/>
            <person name="Reid A.J."/>
            <person name="Thorpe P."/>
            <person name="Tsai I.J."/>
            <person name="Beasley H."/>
            <person name="Blok V."/>
            <person name="Cock P.J.A."/>
            <person name="Van den Akker S.E."/>
            <person name="Holroyd N."/>
            <person name="Hunt M."/>
            <person name="Mantelin S."/>
            <person name="Naghra H."/>
            <person name="Pain A."/>
            <person name="Palomares-Rius J.E."/>
            <person name="Zarowiecki M."/>
            <person name="Berriman M."/>
            <person name="Jones J.T."/>
            <person name="Urwin P.E."/>
        </authorList>
    </citation>
    <scope>NUCLEOTIDE SEQUENCE [LARGE SCALE GENOMIC DNA]</scope>
    <source>
        <strain evidence="1">Lindley</strain>
    </source>
</reference>
<dbReference type="WBParaSite" id="GPLIN_001466800">
    <property type="protein sequence ID" value="GPLIN_001466800"/>
    <property type="gene ID" value="GPLIN_001466800"/>
</dbReference>
<dbReference type="GO" id="GO:0098793">
    <property type="term" value="C:presynapse"/>
    <property type="evidence" value="ECO:0007669"/>
    <property type="project" value="GOC"/>
</dbReference>
<evidence type="ECO:0000313" key="2">
    <source>
        <dbReference type="WBParaSite" id="GPLIN_001466800"/>
    </source>
</evidence>
<sequence>MDQSEENLLGSVQGSRFYFNFDMDFTEFAPKTIPTNFKVKMEEKLSFNVRVPDNCALRVPFIELLKIVELKKTHTEAQIQVVTSPIKIQFDDSSNSWASISAIRFRSRSLCSDCDVPWRIEYEEYAWLTEVVVGECLAQMNVADLVSISFFPARTRKRKFLSDLKSTLDFRRLSMLEMRLRGALQMDKWDFCNGMTKRHEDFHSFGHQQIEGLEVLPNSFSAFVPFVSFDDKDVPLEMFARSLIFPQITCVLLTETDFDCPFEDEPLPVRSLSFTRNGFESSNVGDWVGHTRMDDGIVCSMGGQEMGRVNLHNKHLALETLFSNWQPLICSQIQRID</sequence>
<proteinExistence type="predicted"/>
<protein>
    <submittedName>
        <fullName evidence="2">Fmp27_GFWDK domain-containing protein</fullName>
    </submittedName>
</protein>
<name>A0A183CP61_GLOPA</name>
<dbReference type="PANTHER" id="PTHR31640">
    <property type="entry name" value="TRANSMEMBRANE PROTEIN KIAA1109"/>
    <property type="match status" value="1"/>
</dbReference>
<dbReference type="InterPro" id="IPR033616">
    <property type="entry name" value="BLTP1"/>
</dbReference>
<reference evidence="2" key="3">
    <citation type="submission" date="2016-06" db="UniProtKB">
        <authorList>
            <consortium name="WormBaseParasite"/>
        </authorList>
    </citation>
    <scope>IDENTIFICATION</scope>
</reference>
<reference evidence="1" key="1">
    <citation type="submission" date="2013-12" db="EMBL/GenBank/DDBJ databases">
        <authorList>
            <person name="Aslett M."/>
        </authorList>
    </citation>
    <scope>NUCLEOTIDE SEQUENCE [LARGE SCALE GENOMIC DNA]</scope>
    <source>
        <strain evidence="1">Lindley</strain>
    </source>
</reference>
<keyword evidence="1" id="KW-1185">Reference proteome</keyword>
<evidence type="ECO:0000313" key="1">
    <source>
        <dbReference type="Proteomes" id="UP000050741"/>
    </source>
</evidence>
<dbReference type="Proteomes" id="UP000050741">
    <property type="component" value="Unassembled WGS sequence"/>
</dbReference>
<organism evidence="1 2">
    <name type="scientific">Globodera pallida</name>
    <name type="common">Potato cyst nematode worm</name>
    <name type="synonym">Heterodera pallida</name>
    <dbReference type="NCBI Taxonomy" id="36090"/>
    <lineage>
        <taxon>Eukaryota</taxon>
        <taxon>Metazoa</taxon>
        <taxon>Ecdysozoa</taxon>
        <taxon>Nematoda</taxon>
        <taxon>Chromadorea</taxon>
        <taxon>Rhabditida</taxon>
        <taxon>Tylenchina</taxon>
        <taxon>Tylenchomorpha</taxon>
        <taxon>Tylenchoidea</taxon>
        <taxon>Heteroderidae</taxon>
        <taxon>Heteroderinae</taxon>
        <taxon>Globodera</taxon>
    </lineage>
</organism>
<accession>A0A183CP61</accession>
<dbReference type="PANTHER" id="PTHR31640:SF1">
    <property type="entry name" value="BRIDGE-LIKE LIPID TRANSFER PROTEIN FAMILY MEMBER 1"/>
    <property type="match status" value="1"/>
</dbReference>
<dbReference type="AlphaFoldDB" id="A0A183CP61"/>
<dbReference type="GO" id="GO:0048488">
    <property type="term" value="P:synaptic vesicle endocytosis"/>
    <property type="evidence" value="ECO:0007669"/>
    <property type="project" value="TreeGrafter"/>
</dbReference>